<protein>
    <submittedName>
        <fullName evidence="2">Type IV pilin protein</fullName>
    </submittedName>
</protein>
<dbReference type="NCBIfam" id="TIGR02532">
    <property type="entry name" value="IV_pilin_GFxxxE"/>
    <property type="match status" value="1"/>
</dbReference>
<sequence length="136" mass="14624">MQRNAARRNVSGFSLVELMVTVAIIGILASIALPSYNEHVMKGRRVGGAACAAAVAQAMERHYTTALTYEDHPDVDELDNRCDPDALRFYDMDVVDVGPKAYTVTAEPTGRQASDSCETLSLDAAGTKSPDTVGCW</sequence>
<dbReference type="InterPro" id="IPR012902">
    <property type="entry name" value="N_methyl_site"/>
</dbReference>
<dbReference type="EMBL" id="JARXRO010000020">
    <property type="protein sequence ID" value="MDH5835550.1"/>
    <property type="molecule type" value="Genomic_DNA"/>
</dbReference>
<keyword evidence="1" id="KW-0812">Transmembrane</keyword>
<keyword evidence="3" id="KW-1185">Reference proteome</keyword>
<dbReference type="PROSITE" id="PS00409">
    <property type="entry name" value="PROKAR_NTER_METHYL"/>
    <property type="match status" value="1"/>
</dbReference>
<name>A0ABT6JXX5_9GAMM</name>
<dbReference type="Proteomes" id="UP001156873">
    <property type="component" value="Unassembled WGS sequence"/>
</dbReference>
<dbReference type="Pfam" id="PF16732">
    <property type="entry name" value="ComP_DUS"/>
    <property type="match status" value="1"/>
</dbReference>
<keyword evidence="1" id="KW-0472">Membrane</keyword>
<reference evidence="2 3" key="1">
    <citation type="submission" date="2023-04" db="EMBL/GenBank/DDBJ databases">
        <title>Luteimonas sp. M1R5S59.</title>
        <authorList>
            <person name="Sun J.-Q."/>
        </authorList>
    </citation>
    <scope>NUCLEOTIDE SEQUENCE [LARGE SCALE GENOMIC DNA]</scope>
    <source>
        <strain evidence="2 3">M1R5S59</strain>
    </source>
</reference>
<evidence type="ECO:0000313" key="3">
    <source>
        <dbReference type="Proteomes" id="UP001156873"/>
    </source>
</evidence>
<dbReference type="Pfam" id="PF07963">
    <property type="entry name" value="N_methyl"/>
    <property type="match status" value="1"/>
</dbReference>
<dbReference type="InterPro" id="IPR031982">
    <property type="entry name" value="PilE-like"/>
</dbReference>
<evidence type="ECO:0000313" key="2">
    <source>
        <dbReference type="EMBL" id="MDH5835550.1"/>
    </source>
</evidence>
<accession>A0ABT6JXX5</accession>
<dbReference type="SUPFAM" id="SSF54523">
    <property type="entry name" value="Pili subunits"/>
    <property type="match status" value="1"/>
</dbReference>
<gene>
    <name evidence="2" type="ORF">QFW81_16685</name>
</gene>
<comment type="caution">
    <text evidence="2">The sequence shown here is derived from an EMBL/GenBank/DDBJ whole genome shotgun (WGS) entry which is preliminary data.</text>
</comment>
<proteinExistence type="predicted"/>
<keyword evidence="1" id="KW-1133">Transmembrane helix</keyword>
<organism evidence="2 3">
    <name type="scientific">Luteimonas kalidii</name>
    <dbReference type="NCBI Taxonomy" id="3042025"/>
    <lineage>
        <taxon>Bacteria</taxon>
        <taxon>Pseudomonadati</taxon>
        <taxon>Pseudomonadota</taxon>
        <taxon>Gammaproteobacteria</taxon>
        <taxon>Lysobacterales</taxon>
        <taxon>Lysobacteraceae</taxon>
        <taxon>Luteimonas</taxon>
    </lineage>
</organism>
<dbReference type="InterPro" id="IPR045584">
    <property type="entry name" value="Pilin-like"/>
</dbReference>
<dbReference type="Gene3D" id="3.30.700.10">
    <property type="entry name" value="Glycoprotein, Type 4 Pilin"/>
    <property type="match status" value="1"/>
</dbReference>
<evidence type="ECO:0000256" key="1">
    <source>
        <dbReference type="SAM" id="Phobius"/>
    </source>
</evidence>
<feature type="transmembrane region" description="Helical" evidence="1">
    <location>
        <begin position="12"/>
        <end position="33"/>
    </location>
</feature>
<dbReference type="RefSeq" id="WP_280580355.1">
    <property type="nucleotide sequence ID" value="NZ_JARXRO010000020.1"/>
</dbReference>